<organism evidence="9 10">
    <name type="scientific">Shewanella morhuae</name>
    <dbReference type="NCBI Taxonomy" id="365591"/>
    <lineage>
        <taxon>Bacteria</taxon>
        <taxon>Pseudomonadati</taxon>
        <taxon>Pseudomonadota</taxon>
        <taxon>Gammaproteobacteria</taxon>
        <taxon>Alteromonadales</taxon>
        <taxon>Shewanellaceae</taxon>
        <taxon>Shewanella</taxon>
    </lineage>
</organism>
<dbReference type="Pfam" id="PF03918">
    <property type="entry name" value="CcmH"/>
    <property type="match status" value="1"/>
</dbReference>
<dbReference type="InterPro" id="IPR051263">
    <property type="entry name" value="C-type_cytochrome_biogenesis"/>
</dbReference>
<feature type="domain" description="CcmH/CycL/Ccl2/NrfF N-terminal" evidence="8">
    <location>
        <begin position="21"/>
        <end position="139"/>
    </location>
</feature>
<dbReference type="GO" id="GO:0005886">
    <property type="term" value="C:plasma membrane"/>
    <property type="evidence" value="ECO:0007669"/>
    <property type="project" value="TreeGrafter"/>
</dbReference>
<gene>
    <name evidence="9" type="primary">ccmH_2</name>
    <name evidence="9" type="ORF">NCTC10736_03529</name>
</gene>
<feature type="transmembrane region" description="Helical" evidence="7">
    <location>
        <begin position="114"/>
        <end position="135"/>
    </location>
</feature>
<dbReference type="InterPro" id="IPR038297">
    <property type="entry name" value="CcmH/CycL/NrfF/Ccl2_sf"/>
</dbReference>
<keyword evidence="2 7" id="KW-0349">Heme</keyword>
<protein>
    <recommendedName>
        <fullName evidence="7">Cytochrome c-type biogenesis protein</fullName>
    </recommendedName>
</protein>
<dbReference type="AlphaFoldDB" id="A0A380B416"/>
<evidence type="ECO:0000256" key="6">
    <source>
        <dbReference type="ARBA" id="ARBA00023004"/>
    </source>
</evidence>
<keyword evidence="7" id="KW-0472">Membrane</keyword>
<comment type="function">
    <text evidence="7">Possible subunit of a heme lyase.</text>
</comment>
<dbReference type="PANTHER" id="PTHR47870:SF1">
    <property type="entry name" value="CYTOCHROME C-TYPE BIOGENESIS PROTEIN CCMH"/>
    <property type="match status" value="1"/>
</dbReference>
<evidence type="ECO:0000256" key="5">
    <source>
        <dbReference type="ARBA" id="ARBA00022748"/>
    </source>
</evidence>
<accession>A0A380B416</accession>
<dbReference type="GO" id="GO:0017004">
    <property type="term" value="P:cytochrome complex assembly"/>
    <property type="evidence" value="ECO:0007669"/>
    <property type="project" value="UniProtKB-KW"/>
</dbReference>
<dbReference type="Gene3D" id="1.10.8.640">
    <property type="entry name" value="Cytochrome C biogenesis protein"/>
    <property type="match status" value="1"/>
</dbReference>
<dbReference type="FunFam" id="1.10.8.640:FF:000001">
    <property type="entry name" value="Cytochrome c-type biogenesis protein"/>
    <property type="match status" value="1"/>
</dbReference>
<evidence type="ECO:0000256" key="1">
    <source>
        <dbReference type="ARBA" id="ARBA00010342"/>
    </source>
</evidence>
<keyword evidence="3 7" id="KW-0479">Metal-binding</keyword>
<dbReference type="InterPro" id="IPR005616">
    <property type="entry name" value="CcmH/CycL/Ccl2/NrfF_N"/>
</dbReference>
<dbReference type="CDD" id="cd16378">
    <property type="entry name" value="CcmH_N"/>
    <property type="match status" value="1"/>
</dbReference>
<evidence type="ECO:0000256" key="2">
    <source>
        <dbReference type="ARBA" id="ARBA00022617"/>
    </source>
</evidence>
<dbReference type="RefSeq" id="WP_115406878.1">
    <property type="nucleotide sequence ID" value="NZ_UGYV01000001.1"/>
</dbReference>
<evidence type="ECO:0000256" key="4">
    <source>
        <dbReference type="ARBA" id="ARBA00022729"/>
    </source>
</evidence>
<keyword evidence="5" id="KW-0201">Cytochrome c-type biogenesis</keyword>
<feature type="transmembrane region" description="Helical" evidence="7">
    <location>
        <begin position="12"/>
        <end position="32"/>
    </location>
</feature>
<comment type="similarity">
    <text evidence="1 7">Belongs to the CcmH/CycL/Ccl2/NrfF family.</text>
</comment>
<keyword evidence="4 7" id="KW-0732">Signal</keyword>
<keyword evidence="6 7" id="KW-0408">Iron</keyword>
<evidence type="ECO:0000313" key="10">
    <source>
        <dbReference type="Proteomes" id="UP000255061"/>
    </source>
</evidence>
<name>A0A380B416_9GAMM</name>
<keyword evidence="7" id="KW-0812">Transmembrane</keyword>
<evidence type="ECO:0000313" key="9">
    <source>
        <dbReference type="EMBL" id="SUI92582.1"/>
    </source>
</evidence>
<proteinExistence type="inferred from homology"/>
<dbReference type="EMBL" id="UGYV01000001">
    <property type="protein sequence ID" value="SUI92582.1"/>
    <property type="molecule type" value="Genomic_DNA"/>
</dbReference>
<dbReference type="PANTHER" id="PTHR47870">
    <property type="entry name" value="CYTOCHROME C-TYPE BIOGENESIS PROTEIN CCMH"/>
    <property type="match status" value="1"/>
</dbReference>
<evidence type="ECO:0000256" key="7">
    <source>
        <dbReference type="RuleBase" id="RU364112"/>
    </source>
</evidence>
<sequence length="144" mass="16254">MTPSFRSPYLSFLMGLLVITLFLGAAIFFFMAQERPIAKVSNQQQAMDISKVLRCPMATNQSLFESQAPIAHELKAQIFTMQEQGQSQDEIIHFMVQRYGEKIRYQPELKGSTLALWFGPLLFLLLGVGICLALTKRSAPRPTL</sequence>
<keyword evidence="7" id="KW-1133">Transmembrane helix</keyword>
<dbReference type="GO" id="GO:0046872">
    <property type="term" value="F:metal ion binding"/>
    <property type="evidence" value="ECO:0007669"/>
    <property type="project" value="UniProtKB-KW"/>
</dbReference>
<reference evidence="9 10" key="1">
    <citation type="submission" date="2018-06" db="EMBL/GenBank/DDBJ databases">
        <authorList>
            <consortium name="Pathogen Informatics"/>
            <person name="Doyle S."/>
        </authorList>
    </citation>
    <scope>NUCLEOTIDE SEQUENCE [LARGE SCALE GENOMIC DNA]</scope>
    <source>
        <strain evidence="9 10">NCTC10736</strain>
    </source>
</reference>
<evidence type="ECO:0000256" key="3">
    <source>
        <dbReference type="ARBA" id="ARBA00022723"/>
    </source>
</evidence>
<dbReference type="Proteomes" id="UP000255061">
    <property type="component" value="Unassembled WGS sequence"/>
</dbReference>
<evidence type="ECO:0000259" key="8">
    <source>
        <dbReference type="Pfam" id="PF03918"/>
    </source>
</evidence>